<dbReference type="GO" id="GO:0005829">
    <property type="term" value="C:cytosol"/>
    <property type="evidence" value="ECO:0007669"/>
    <property type="project" value="TreeGrafter"/>
</dbReference>
<name>A0A485M5Y0_9ZZZZ</name>
<comment type="similarity">
    <text evidence="2">Belongs to the bacterial ribosomal protein bS20 family.</text>
</comment>
<organism evidence="8">
    <name type="scientific">anaerobic digester metagenome</name>
    <dbReference type="NCBI Taxonomy" id="1263854"/>
    <lineage>
        <taxon>unclassified sequences</taxon>
        <taxon>metagenomes</taxon>
        <taxon>ecological metagenomes</taxon>
    </lineage>
</organism>
<feature type="compositionally biased region" description="Basic residues" evidence="7">
    <location>
        <begin position="7"/>
        <end position="23"/>
    </location>
</feature>
<keyword evidence="4" id="KW-0694">RNA-binding</keyword>
<keyword evidence="5 8" id="KW-0689">Ribosomal protein</keyword>
<sequence length="88" mass="9934">MANHASALKRVRQSRKRRLRNKSYKSAISTSVKKTFGSLEEKNAEGAQKYFKEALARLDSAVNKGILHRNAASRKISRLTRKFNSLAS</sequence>
<dbReference type="GO" id="GO:0003735">
    <property type="term" value="F:structural constituent of ribosome"/>
    <property type="evidence" value="ECO:0007669"/>
    <property type="project" value="InterPro"/>
</dbReference>
<gene>
    <name evidence="8" type="primary">rpsT</name>
    <name evidence="8" type="ORF">SCFA_30074</name>
</gene>
<dbReference type="EMBL" id="CAADRM010000092">
    <property type="protein sequence ID" value="VFU14562.1"/>
    <property type="molecule type" value="Genomic_DNA"/>
</dbReference>
<evidence type="ECO:0000256" key="7">
    <source>
        <dbReference type="SAM" id="MobiDB-lite"/>
    </source>
</evidence>
<evidence type="ECO:0000313" key="8">
    <source>
        <dbReference type="EMBL" id="VFU14562.1"/>
    </source>
</evidence>
<dbReference type="SUPFAM" id="SSF46992">
    <property type="entry name" value="Ribosomal protein S20"/>
    <property type="match status" value="1"/>
</dbReference>
<dbReference type="PANTHER" id="PTHR33398">
    <property type="entry name" value="30S RIBOSOMAL PROTEIN S20"/>
    <property type="match status" value="1"/>
</dbReference>
<dbReference type="NCBIfam" id="TIGR00029">
    <property type="entry name" value="S20"/>
    <property type="match status" value="1"/>
</dbReference>
<dbReference type="Pfam" id="PF01649">
    <property type="entry name" value="Ribosomal_S20p"/>
    <property type="match status" value="1"/>
</dbReference>
<dbReference type="GO" id="GO:0015935">
    <property type="term" value="C:small ribosomal subunit"/>
    <property type="evidence" value="ECO:0007669"/>
    <property type="project" value="TreeGrafter"/>
</dbReference>
<dbReference type="GO" id="GO:0070181">
    <property type="term" value="F:small ribosomal subunit rRNA binding"/>
    <property type="evidence" value="ECO:0007669"/>
    <property type="project" value="TreeGrafter"/>
</dbReference>
<evidence type="ECO:0000256" key="3">
    <source>
        <dbReference type="ARBA" id="ARBA00022730"/>
    </source>
</evidence>
<keyword evidence="3" id="KW-0699">rRNA-binding</keyword>
<dbReference type="PANTHER" id="PTHR33398:SF1">
    <property type="entry name" value="SMALL RIBOSOMAL SUBUNIT PROTEIN BS20C"/>
    <property type="match status" value="1"/>
</dbReference>
<feature type="region of interest" description="Disordered" evidence="7">
    <location>
        <begin position="1"/>
        <end position="25"/>
    </location>
</feature>
<dbReference type="FunFam" id="1.20.58.110:FF:000001">
    <property type="entry name" value="30S ribosomal protein S20"/>
    <property type="match status" value="1"/>
</dbReference>
<accession>A0A485M5Y0</accession>
<protein>
    <submittedName>
        <fullName evidence="8">30S ribosomal protein S20</fullName>
    </submittedName>
</protein>
<dbReference type="InterPro" id="IPR002583">
    <property type="entry name" value="Ribosomal_bS20"/>
</dbReference>
<dbReference type="GO" id="GO:0006412">
    <property type="term" value="P:translation"/>
    <property type="evidence" value="ECO:0007669"/>
    <property type="project" value="InterPro"/>
</dbReference>
<keyword evidence="6" id="KW-0687">Ribonucleoprotein</keyword>
<proteinExistence type="inferred from homology"/>
<evidence type="ECO:0000256" key="2">
    <source>
        <dbReference type="ARBA" id="ARBA00007634"/>
    </source>
</evidence>
<dbReference type="AlphaFoldDB" id="A0A485M5Y0"/>
<evidence type="ECO:0000256" key="6">
    <source>
        <dbReference type="ARBA" id="ARBA00023274"/>
    </source>
</evidence>
<reference evidence="8" key="1">
    <citation type="submission" date="2019-03" db="EMBL/GenBank/DDBJ databases">
        <authorList>
            <person name="Hao L."/>
        </authorList>
    </citation>
    <scope>NUCLEOTIDE SEQUENCE</scope>
</reference>
<evidence type="ECO:0000256" key="4">
    <source>
        <dbReference type="ARBA" id="ARBA00022884"/>
    </source>
</evidence>
<evidence type="ECO:0000256" key="5">
    <source>
        <dbReference type="ARBA" id="ARBA00022980"/>
    </source>
</evidence>
<dbReference type="InterPro" id="IPR036510">
    <property type="entry name" value="Ribosomal_bS20_sf"/>
</dbReference>
<dbReference type="HAMAP" id="MF_00500">
    <property type="entry name" value="Ribosomal_bS20"/>
    <property type="match status" value="1"/>
</dbReference>
<dbReference type="Gene3D" id="1.20.58.110">
    <property type="entry name" value="Ribosomal protein S20"/>
    <property type="match status" value="1"/>
</dbReference>
<evidence type="ECO:0000256" key="1">
    <source>
        <dbReference type="ARBA" id="ARBA00003134"/>
    </source>
</evidence>
<comment type="function">
    <text evidence="1">Binds directly to 16S ribosomal RNA.</text>
</comment>